<dbReference type="RefSeq" id="WP_084850918.1">
    <property type="nucleotide sequence ID" value="NZ_CP061724.1"/>
</dbReference>
<evidence type="ECO:0000313" key="3">
    <source>
        <dbReference type="EMBL" id="QOD01594.1"/>
    </source>
</evidence>
<reference evidence="3 5" key="2">
    <citation type="submission" date="2020-09" db="EMBL/GenBank/DDBJ databases">
        <title>Co-existence of a novel multidrug-resistance efflux pump with carbapenem resistance gene blaVIM-2 in one megaplasmid in Pseudomonas putida.</title>
        <authorList>
            <person name="Peng K."/>
            <person name="Li R."/>
        </authorList>
    </citation>
    <scope>NUCLEOTIDE SEQUENCE [LARGE SCALE GENOMIC DNA]</scope>
    <source>
        <strain evidence="3 5">ZXPA-20</strain>
        <plasmid evidence="3 5">pZXPA-20-602k</plasmid>
    </source>
</reference>
<evidence type="ECO:0000313" key="5">
    <source>
        <dbReference type="Proteomes" id="UP000516786"/>
    </source>
</evidence>
<organism evidence="2 4">
    <name type="scientific">Pseudomonas putida</name>
    <name type="common">Arthrobacter siderocapsulatus</name>
    <dbReference type="NCBI Taxonomy" id="303"/>
    <lineage>
        <taxon>Bacteria</taxon>
        <taxon>Pseudomonadati</taxon>
        <taxon>Pseudomonadota</taxon>
        <taxon>Gammaproteobacteria</taxon>
        <taxon>Pseudomonadales</taxon>
        <taxon>Pseudomonadaceae</taxon>
        <taxon>Pseudomonas</taxon>
    </lineage>
</organism>
<accession>A0A1X1A5D6</accession>
<protein>
    <submittedName>
        <fullName evidence="2">Uncharacterized protein</fullName>
    </submittedName>
</protein>
<keyword evidence="3" id="KW-0614">Plasmid</keyword>
<reference evidence="2 4" key="1">
    <citation type="submission" date="2017-04" db="EMBL/GenBank/DDBJ databases">
        <title>Presence of VIM-2 positive Pseudomonas species in chickens and their surrounding environment.</title>
        <authorList>
            <person name="Zhang R."/>
        </authorList>
    </citation>
    <scope>NUCLEOTIDE SEQUENCE [LARGE SCALE GENOMIC DNA]</scope>
    <source>
        <strain evidence="2 4">DZ-C18</strain>
    </source>
</reference>
<dbReference type="Proteomes" id="UP000516786">
    <property type="component" value="Plasmid pZXPA-20-602k"/>
</dbReference>
<evidence type="ECO:0000313" key="4">
    <source>
        <dbReference type="Proteomes" id="UP000193675"/>
    </source>
</evidence>
<feature type="region of interest" description="Disordered" evidence="1">
    <location>
        <begin position="137"/>
        <end position="198"/>
    </location>
</feature>
<feature type="compositionally biased region" description="Polar residues" evidence="1">
    <location>
        <begin position="137"/>
        <end position="149"/>
    </location>
</feature>
<evidence type="ECO:0000313" key="2">
    <source>
        <dbReference type="EMBL" id="ORL58859.1"/>
    </source>
</evidence>
<dbReference type="Proteomes" id="UP000193675">
    <property type="component" value="Unassembled WGS sequence"/>
</dbReference>
<gene>
    <name evidence="2" type="ORF">B7H17_25380</name>
    <name evidence="3" type="ORF">ID616_30705</name>
</gene>
<evidence type="ECO:0000256" key="1">
    <source>
        <dbReference type="SAM" id="MobiDB-lite"/>
    </source>
</evidence>
<sequence>MAKPDSLVIRERLYPDMHESLVDVLAKYPRQAGNQVVLAMSEACLGLWPITEADYHVSDGADFQNVKFTLSKEKYPKLYALYKALPRGVKGQAIINLLNRHQEMRQVDPEKVSQALNAALSGGVAKPQEGVVSEITSVQVDSKGSTEAQGGQDVESREAIAQASATPPAESRPEPLSPPDVAEEMDDPLANLPPMEFT</sequence>
<name>A0A1X1A5D6_PSEPU</name>
<proteinExistence type="predicted"/>
<dbReference type="OrthoDB" id="7032267at2"/>
<geneLocation type="plasmid" evidence="3 5">
    <name>pZXPA-20-602k</name>
</geneLocation>
<dbReference type="EMBL" id="NBWC01000049">
    <property type="protein sequence ID" value="ORL58859.1"/>
    <property type="molecule type" value="Genomic_DNA"/>
</dbReference>
<dbReference type="EMBL" id="CP061724">
    <property type="protein sequence ID" value="QOD01594.1"/>
    <property type="molecule type" value="Genomic_DNA"/>
</dbReference>
<dbReference type="AlphaFoldDB" id="A0A1X1A5D6"/>